<evidence type="ECO:0000313" key="1">
    <source>
        <dbReference type="EMBL" id="KAH3861285.1"/>
    </source>
</evidence>
<dbReference type="EMBL" id="JAIWYP010000002">
    <property type="protein sequence ID" value="KAH3861285.1"/>
    <property type="molecule type" value="Genomic_DNA"/>
</dbReference>
<name>A0A9D4RCH5_DREPO</name>
<protein>
    <submittedName>
        <fullName evidence="1">Uncharacterized protein</fullName>
    </submittedName>
</protein>
<sequence>MSSVSAQDRFKAELLTEISKLEADITQWDDLLSQFAKPLVTGMPNPFDVASSVPAPPQLFGLPKGRSAVAIGSRERSSENITFEAPSTILLPRMRRRV</sequence>
<dbReference type="Proteomes" id="UP000828390">
    <property type="component" value="Unassembled WGS sequence"/>
</dbReference>
<comment type="caution">
    <text evidence="1">The sequence shown here is derived from an EMBL/GenBank/DDBJ whole genome shotgun (WGS) entry which is preliminary data.</text>
</comment>
<dbReference type="AlphaFoldDB" id="A0A9D4RCH5"/>
<proteinExistence type="predicted"/>
<gene>
    <name evidence="1" type="ORF">DPMN_024212</name>
</gene>
<reference evidence="1" key="1">
    <citation type="journal article" date="2019" name="bioRxiv">
        <title>The Genome of the Zebra Mussel, Dreissena polymorpha: A Resource for Invasive Species Research.</title>
        <authorList>
            <person name="McCartney M.A."/>
            <person name="Auch B."/>
            <person name="Kono T."/>
            <person name="Mallez S."/>
            <person name="Zhang Y."/>
            <person name="Obille A."/>
            <person name="Becker A."/>
            <person name="Abrahante J.E."/>
            <person name="Garbe J."/>
            <person name="Badalamenti J.P."/>
            <person name="Herman A."/>
            <person name="Mangelson H."/>
            <person name="Liachko I."/>
            <person name="Sullivan S."/>
            <person name="Sone E.D."/>
            <person name="Koren S."/>
            <person name="Silverstein K.A.T."/>
            <person name="Beckman K.B."/>
            <person name="Gohl D.M."/>
        </authorList>
    </citation>
    <scope>NUCLEOTIDE SEQUENCE</scope>
    <source>
        <strain evidence="1">Duluth1</strain>
        <tissue evidence="1">Whole animal</tissue>
    </source>
</reference>
<accession>A0A9D4RCH5</accession>
<reference evidence="1" key="2">
    <citation type="submission" date="2020-11" db="EMBL/GenBank/DDBJ databases">
        <authorList>
            <person name="McCartney M.A."/>
            <person name="Auch B."/>
            <person name="Kono T."/>
            <person name="Mallez S."/>
            <person name="Becker A."/>
            <person name="Gohl D.M."/>
            <person name="Silverstein K.A.T."/>
            <person name="Koren S."/>
            <person name="Bechman K.B."/>
            <person name="Herman A."/>
            <person name="Abrahante J.E."/>
            <person name="Garbe J."/>
        </authorList>
    </citation>
    <scope>NUCLEOTIDE SEQUENCE</scope>
    <source>
        <strain evidence="1">Duluth1</strain>
        <tissue evidence="1">Whole animal</tissue>
    </source>
</reference>
<organism evidence="1 2">
    <name type="scientific">Dreissena polymorpha</name>
    <name type="common">Zebra mussel</name>
    <name type="synonym">Mytilus polymorpha</name>
    <dbReference type="NCBI Taxonomy" id="45954"/>
    <lineage>
        <taxon>Eukaryota</taxon>
        <taxon>Metazoa</taxon>
        <taxon>Spiralia</taxon>
        <taxon>Lophotrochozoa</taxon>
        <taxon>Mollusca</taxon>
        <taxon>Bivalvia</taxon>
        <taxon>Autobranchia</taxon>
        <taxon>Heteroconchia</taxon>
        <taxon>Euheterodonta</taxon>
        <taxon>Imparidentia</taxon>
        <taxon>Neoheterodontei</taxon>
        <taxon>Myida</taxon>
        <taxon>Dreissenoidea</taxon>
        <taxon>Dreissenidae</taxon>
        <taxon>Dreissena</taxon>
    </lineage>
</organism>
<evidence type="ECO:0000313" key="2">
    <source>
        <dbReference type="Proteomes" id="UP000828390"/>
    </source>
</evidence>
<keyword evidence="2" id="KW-1185">Reference proteome</keyword>